<dbReference type="Pfam" id="PF00479">
    <property type="entry name" value="G6PD_N"/>
    <property type="match status" value="1"/>
</dbReference>
<dbReference type="GO" id="GO:0005829">
    <property type="term" value="C:cytosol"/>
    <property type="evidence" value="ECO:0007669"/>
    <property type="project" value="TreeGrafter"/>
</dbReference>
<protein>
    <recommendedName>
        <fullName evidence="7">Glucose-6-phosphate 1-dehydrogenase</fullName>
        <shortName evidence="7">G6PD</shortName>
        <ecNumber evidence="7">1.1.1.49</ecNumber>
    </recommendedName>
</protein>
<feature type="active site" description="Proton acceptor" evidence="7">
    <location>
        <position position="249"/>
    </location>
</feature>
<evidence type="ECO:0000313" key="11">
    <source>
        <dbReference type="Proteomes" id="UP000245639"/>
    </source>
</evidence>
<feature type="binding site" evidence="7">
    <location>
        <position position="225"/>
    </location>
    <ligand>
        <name>substrate</name>
    </ligand>
</feature>
<dbReference type="Proteomes" id="UP000245639">
    <property type="component" value="Unassembled WGS sequence"/>
</dbReference>
<dbReference type="GO" id="GO:0006006">
    <property type="term" value="P:glucose metabolic process"/>
    <property type="evidence" value="ECO:0007669"/>
    <property type="project" value="UniProtKB-KW"/>
</dbReference>
<dbReference type="AlphaFoldDB" id="A0A2U1FA75"/>
<comment type="caution">
    <text evidence="10">The sequence shown here is derived from an EMBL/GenBank/DDBJ whole genome shotgun (WGS) entry which is preliminary data.</text>
</comment>
<dbReference type="RefSeq" id="WP_116709040.1">
    <property type="nucleotide sequence ID" value="NZ_QEKW01000007.1"/>
</dbReference>
<dbReference type="PRINTS" id="PR00079">
    <property type="entry name" value="G6PDHDRGNASE"/>
</dbReference>
<evidence type="ECO:0000256" key="3">
    <source>
        <dbReference type="ARBA" id="ARBA00022526"/>
    </source>
</evidence>
<dbReference type="InterPro" id="IPR019796">
    <property type="entry name" value="G6P_DH_AS"/>
</dbReference>
<keyword evidence="11" id="KW-1185">Reference proteome</keyword>
<dbReference type="PROSITE" id="PS00069">
    <property type="entry name" value="G6P_DEHYDROGENASE"/>
    <property type="match status" value="1"/>
</dbReference>
<feature type="binding site" evidence="7">
    <location>
        <position position="191"/>
    </location>
    <ligand>
        <name>substrate</name>
    </ligand>
</feature>
<dbReference type="PANTHER" id="PTHR23429:SF0">
    <property type="entry name" value="GLUCOSE-6-PHOSPHATE 1-DEHYDROGENASE"/>
    <property type="match status" value="1"/>
</dbReference>
<feature type="binding site" evidence="7">
    <location>
        <position position="335"/>
    </location>
    <ligand>
        <name>substrate</name>
    </ligand>
</feature>
<comment type="catalytic activity">
    <reaction evidence="7">
        <text>D-glucose 6-phosphate + NADP(+) = 6-phospho-D-glucono-1,5-lactone + NADPH + H(+)</text>
        <dbReference type="Rhea" id="RHEA:15841"/>
        <dbReference type="ChEBI" id="CHEBI:15378"/>
        <dbReference type="ChEBI" id="CHEBI:57783"/>
        <dbReference type="ChEBI" id="CHEBI:57955"/>
        <dbReference type="ChEBI" id="CHEBI:58349"/>
        <dbReference type="ChEBI" id="CHEBI:61548"/>
        <dbReference type="EC" id="1.1.1.49"/>
    </reaction>
</comment>
<proteinExistence type="inferred from homology"/>
<keyword evidence="3 7" id="KW-0313">Glucose metabolism</keyword>
<dbReference type="UniPathway" id="UPA00115">
    <property type="reaction ID" value="UER00408"/>
</dbReference>
<evidence type="ECO:0000256" key="7">
    <source>
        <dbReference type="HAMAP-Rule" id="MF_00966"/>
    </source>
</evidence>
<dbReference type="OrthoDB" id="9802739at2"/>
<dbReference type="PIRSF" id="PIRSF000110">
    <property type="entry name" value="G6PD"/>
    <property type="match status" value="1"/>
</dbReference>
<dbReference type="EC" id="1.1.1.49" evidence="7"/>
<name>A0A2U1FA75_9PSEU</name>
<comment type="pathway">
    <text evidence="1 7">Carbohydrate degradation; pentose phosphate pathway; D-ribulose 5-phosphate from D-glucose 6-phosphate (oxidative stage): step 1/3.</text>
</comment>
<dbReference type="GO" id="GO:0004345">
    <property type="term" value="F:glucose-6-phosphate dehydrogenase activity"/>
    <property type="evidence" value="ECO:0007669"/>
    <property type="project" value="UniProtKB-UniRule"/>
</dbReference>
<feature type="binding site" evidence="7">
    <location>
        <position position="157"/>
    </location>
    <ligand>
        <name>NADP(+)</name>
        <dbReference type="ChEBI" id="CHEBI:58349"/>
    </ligand>
</feature>
<dbReference type="EMBL" id="QEKW01000007">
    <property type="protein sequence ID" value="PVZ09076.1"/>
    <property type="molecule type" value="Genomic_DNA"/>
</dbReference>
<dbReference type="PANTHER" id="PTHR23429">
    <property type="entry name" value="GLUCOSE-6-PHOSPHATE 1-DEHYDROGENASE G6PD"/>
    <property type="match status" value="1"/>
</dbReference>
<comment type="function">
    <text evidence="7">Catalyzes the oxidation of glucose 6-phosphate to 6-phosphogluconolactone.</text>
</comment>
<dbReference type="SUPFAM" id="SSF51735">
    <property type="entry name" value="NAD(P)-binding Rossmann-fold domains"/>
    <property type="match status" value="1"/>
</dbReference>
<dbReference type="InterPro" id="IPR022674">
    <property type="entry name" value="G6P_DH_NAD-bd"/>
</dbReference>
<reference evidence="10 11" key="1">
    <citation type="submission" date="2018-04" db="EMBL/GenBank/DDBJ databases">
        <title>Genomic Encyclopedia of Type Strains, Phase IV (KMG-IV): sequencing the most valuable type-strain genomes for metagenomic binning, comparative biology and taxonomic classification.</title>
        <authorList>
            <person name="Goeker M."/>
        </authorList>
    </citation>
    <scope>NUCLEOTIDE SEQUENCE [LARGE SCALE GENOMIC DNA]</scope>
    <source>
        <strain evidence="10 11">DSM 45771</strain>
    </source>
</reference>
<keyword evidence="6 7" id="KW-0119">Carbohydrate metabolism</keyword>
<evidence type="ECO:0000256" key="4">
    <source>
        <dbReference type="ARBA" id="ARBA00022857"/>
    </source>
</evidence>
<feature type="domain" description="Glucose-6-phosphate dehydrogenase NAD-binding" evidence="8">
    <location>
        <begin position="19"/>
        <end position="195"/>
    </location>
</feature>
<accession>A0A2U1FA75</accession>
<feature type="binding site" evidence="7">
    <location>
        <begin position="22"/>
        <end position="29"/>
    </location>
    <ligand>
        <name>NADP(+)</name>
        <dbReference type="ChEBI" id="CHEBI:58349"/>
    </ligand>
</feature>
<feature type="binding site" evidence="7">
    <location>
        <position position="56"/>
    </location>
    <ligand>
        <name>NADP(+)</name>
        <dbReference type="ChEBI" id="CHEBI:58349"/>
    </ligand>
</feature>
<dbReference type="Gene3D" id="3.30.360.10">
    <property type="entry name" value="Dihydrodipicolinate Reductase, domain 2"/>
    <property type="match status" value="1"/>
</dbReference>
<keyword evidence="5 7" id="KW-0560">Oxidoreductase</keyword>
<evidence type="ECO:0000256" key="6">
    <source>
        <dbReference type="ARBA" id="ARBA00023277"/>
    </source>
</evidence>
<evidence type="ECO:0000259" key="9">
    <source>
        <dbReference type="Pfam" id="PF02781"/>
    </source>
</evidence>
<dbReference type="SUPFAM" id="SSF55347">
    <property type="entry name" value="Glyceraldehyde-3-phosphate dehydrogenase-like, C-terminal domain"/>
    <property type="match status" value="1"/>
</dbReference>
<feature type="domain" description="Glucose-6-phosphate dehydrogenase C-terminal" evidence="9">
    <location>
        <begin position="199"/>
        <end position="470"/>
    </location>
</feature>
<dbReference type="GO" id="GO:0009051">
    <property type="term" value="P:pentose-phosphate shunt, oxidative branch"/>
    <property type="evidence" value="ECO:0007669"/>
    <property type="project" value="TreeGrafter"/>
</dbReference>
<evidence type="ECO:0000256" key="1">
    <source>
        <dbReference type="ARBA" id="ARBA00004937"/>
    </source>
</evidence>
<dbReference type="InterPro" id="IPR036291">
    <property type="entry name" value="NAD(P)-bd_dom_sf"/>
</dbReference>
<organism evidence="10 11">
    <name type="scientific">Actinomycetospora cinnamomea</name>
    <dbReference type="NCBI Taxonomy" id="663609"/>
    <lineage>
        <taxon>Bacteria</taxon>
        <taxon>Bacillati</taxon>
        <taxon>Actinomycetota</taxon>
        <taxon>Actinomycetes</taxon>
        <taxon>Pseudonocardiales</taxon>
        <taxon>Pseudonocardiaceae</taxon>
        <taxon>Actinomycetospora</taxon>
    </lineage>
</organism>
<evidence type="ECO:0000256" key="2">
    <source>
        <dbReference type="ARBA" id="ARBA00009975"/>
    </source>
</evidence>
<keyword evidence="4 7" id="KW-0521">NADP</keyword>
<dbReference type="Pfam" id="PF02781">
    <property type="entry name" value="G6PD_C"/>
    <property type="match status" value="1"/>
</dbReference>
<comment type="similarity">
    <text evidence="2 7">Belongs to the glucose-6-phosphate dehydrogenase family.</text>
</comment>
<dbReference type="HAMAP" id="MF_00966">
    <property type="entry name" value="G6PD"/>
    <property type="match status" value="1"/>
</dbReference>
<dbReference type="GO" id="GO:0050661">
    <property type="term" value="F:NADP binding"/>
    <property type="evidence" value="ECO:0007669"/>
    <property type="project" value="UniProtKB-UniRule"/>
</dbReference>
<feature type="binding site" evidence="7">
    <location>
        <position position="187"/>
    </location>
    <ligand>
        <name>substrate</name>
    </ligand>
</feature>
<sequence>MAASQAPEAPEAPDPIVFVLFGATGDLARRLVLPSFFRLALEGLLPAEWRLIGSGRRRKTDDEFRDDVHAALEEFGSTRPADGPWHAFSARLRFAGGGFTADDPGDLLDRIGEARDEIGADARLVHYLGLPPQTFADYTRAIGAHGVAEGARVVYEKPFGTSLEGFRALDEVVHDVLDESQVFRIDHFLGKEATQELRALRFANGLFGSSWDRHHVAAVQIDVPETLDVRDRAQFYDSTGAALDMLVTHLFQVAAEVAMEPPASLDADDVSEARAEAVRAFRPLTRDEVVRGQFDGYRDIPDVAADSTTETFVAARLWIDSERWRGVPFLLRTGKRMAASHQKVNLVFRDPEDCPLPEGGLPHRGNVLCFDLAGDGALALSMNVKTPGATMELGTAWTQIPLDSLSGGDPLPPYTRLIHDVLLGDRALFTRPDGLEDVWIAAADVLDDHRQPEPYEPGSWGPKDAQRLAEPVGWVLPG</sequence>
<comment type="caution">
    <text evidence="7">Lacks conserved residue(s) required for the propagation of feature annotation.</text>
</comment>
<evidence type="ECO:0000313" key="10">
    <source>
        <dbReference type="EMBL" id="PVZ09076.1"/>
    </source>
</evidence>
<dbReference type="Gene3D" id="3.40.50.720">
    <property type="entry name" value="NAD(P)-binding Rossmann-like Domain"/>
    <property type="match status" value="1"/>
</dbReference>
<gene>
    <name evidence="7" type="primary">zwf</name>
    <name evidence="10" type="ORF">C8D89_107240</name>
</gene>
<dbReference type="InterPro" id="IPR001282">
    <property type="entry name" value="G6P_DH"/>
</dbReference>
<dbReference type="InterPro" id="IPR022675">
    <property type="entry name" value="G6P_DH_C"/>
</dbReference>
<evidence type="ECO:0000259" key="8">
    <source>
        <dbReference type="Pfam" id="PF00479"/>
    </source>
</evidence>
<evidence type="ECO:0000256" key="5">
    <source>
        <dbReference type="ARBA" id="ARBA00023002"/>
    </source>
</evidence>
<feature type="binding site" evidence="7">
    <location>
        <position position="244"/>
    </location>
    <ligand>
        <name>substrate</name>
    </ligand>
</feature>